<dbReference type="Proteomes" id="UP001519287">
    <property type="component" value="Unassembled WGS sequence"/>
</dbReference>
<accession>A0ABS4IVZ3</accession>
<protein>
    <submittedName>
        <fullName evidence="1">Uncharacterized protein</fullName>
    </submittedName>
</protein>
<name>A0ABS4IVZ3_9BACL</name>
<reference evidence="1 2" key="1">
    <citation type="submission" date="2021-03" db="EMBL/GenBank/DDBJ databases">
        <title>Genomic Encyclopedia of Type Strains, Phase IV (KMG-IV): sequencing the most valuable type-strain genomes for metagenomic binning, comparative biology and taxonomic classification.</title>
        <authorList>
            <person name="Goeker M."/>
        </authorList>
    </citation>
    <scope>NUCLEOTIDE SEQUENCE [LARGE SCALE GENOMIC DNA]</scope>
    <source>
        <strain evidence="1 2">DSM 26048</strain>
    </source>
</reference>
<organism evidence="1 2">
    <name type="scientific">Paenibacillus eucommiae</name>
    <dbReference type="NCBI Taxonomy" id="1355755"/>
    <lineage>
        <taxon>Bacteria</taxon>
        <taxon>Bacillati</taxon>
        <taxon>Bacillota</taxon>
        <taxon>Bacilli</taxon>
        <taxon>Bacillales</taxon>
        <taxon>Paenibacillaceae</taxon>
        <taxon>Paenibacillus</taxon>
    </lineage>
</organism>
<dbReference type="RefSeq" id="WP_209972474.1">
    <property type="nucleotide sequence ID" value="NZ_JAGGLB010000010.1"/>
</dbReference>
<comment type="caution">
    <text evidence="1">The sequence shown here is derived from an EMBL/GenBank/DDBJ whole genome shotgun (WGS) entry which is preliminary data.</text>
</comment>
<dbReference type="EMBL" id="JAGGLB010000010">
    <property type="protein sequence ID" value="MBP1991740.1"/>
    <property type="molecule type" value="Genomic_DNA"/>
</dbReference>
<evidence type="ECO:0000313" key="2">
    <source>
        <dbReference type="Proteomes" id="UP001519287"/>
    </source>
</evidence>
<evidence type="ECO:0000313" key="1">
    <source>
        <dbReference type="EMBL" id="MBP1991740.1"/>
    </source>
</evidence>
<keyword evidence="2" id="KW-1185">Reference proteome</keyword>
<sequence>MELRMLKLRETVVVDKIVSFHYNELPKDYVEDVGLDFACRPFRFPLARDTLPVLLSS</sequence>
<proteinExistence type="predicted"/>
<gene>
    <name evidence="1" type="ORF">J2Z66_003347</name>
</gene>